<keyword evidence="2" id="KW-0812">Transmembrane</keyword>
<protein>
    <submittedName>
        <fullName evidence="3">Uncharacterized protein</fullName>
    </submittedName>
</protein>
<dbReference type="AlphaFoldDB" id="A0A0C3ABG4"/>
<dbReference type="InParanoid" id="A0A0C3ABG4"/>
<accession>A0A0C3ABG4</accession>
<keyword evidence="2" id="KW-1133">Transmembrane helix</keyword>
<gene>
    <name evidence="3" type="ORF">SCLCIDRAFT_841048</name>
</gene>
<evidence type="ECO:0000256" key="1">
    <source>
        <dbReference type="SAM" id="MobiDB-lite"/>
    </source>
</evidence>
<dbReference type="HOGENOM" id="CLU_1190487_0_0_1"/>
<sequence length="233" mass="26809">MFERFTDFEESFGRLPGGMKRISYDADLQQYLFRDSSGRLYQNAPGERYGPFTRVVIKSSDSTPLRGWEVGLDGLLLVPLVLMVLLVVVVWRSRRGRRGGGKVTDAKEFSKTARVAPPRRSSQSLVQVARRTSTKLIRATRKLARHIAAAYVRWRHQRRATRLIHRDDRMFKEPKGSIFKWRAACKERSRDSTSMWGVHDKSPKQRSTHLPPTPAFNKGPKSTEKSLIQSPWN</sequence>
<evidence type="ECO:0000313" key="4">
    <source>
        <dbReference type="Proteomes" id="UP000053989"/>
    </source>
</evidence>
<reference evidence="4" key="2">
    <citation type="submission" date="2015-01" db="EMBL/GenBank/DDBJ databases">
        <title>Evolutionary Origins and Diversification of the Mycorrhizal Mutualists.</title>
        <authorList>
            <consortium name="DOE Joint Genome Institute"/>
            <consortium name="Mycorrhizal Genomics Consortium"/>
            <person name="Kohler A."/>
            <person name="Kuo A."/>
            <person name="Nagy L.G."/>
            <person name="Floudas D."/>
            <person name="Copeland A."/>
            <person name="Barry K.W."/>
            <person name="Cichocki N."/>
            <person name="Veneault-Fourrey C."/>
            <person name="LaButti K."/>
            <person name="Lindquist E.A."/>
            <person name="Lipzen A."/>
            <person name="Lundell T."/>
            <person name="Morin E."/>
            <person name="Murat C."/>
            <person name="Riley R."/>
            <person name="Ohm R."/>
            <person name="Sun H."/>
            <person name="Tunlid A."/>
            <person name="Henrissat B."/>
            <person name="Grigoriev I.V."/>
            <person name="Hibbett D.S."/>
            <person name="Martin F."/>
        </authorList>
    </citation>
    <scope>NUCLEOTIDE SEQUENCE [LARGE SCALE GENOMIC DNA]</scope>
    <source>
        <strain evidence="4">Foug A</strain>
    </source>
</reference>
<reference evidence="3 4" key="1">
    <citation type="submission" date="2014-04" db="EMBL/GenBank/DDBJ databases">
        <authorList>
            <consortium name="DOE Joint Genome Institute"/>
            <person name="Kuo A."/>
            <person name="Kohler A."/>
            <person name="Nagy L.G."/>
            <person name="Floudas D."/>
            <person name="Copeland A."/>
            <person name="Barry K.W."/>
            <person name="Cichocki N."/>
            <person name="Veneault-Fourrey C."/>
            <person name="LaButti K."/>
            <person name="Lindquist E.A."/>
            <person name="Lipzen A."/>
            <person name="Lundell T."/>
            <person name="Morin E."/>
            <person name="Murat C."/>
            <person name="Sun H."/>
            <person name="Tunlid A."/>
            <person name="Henrissat B."/>
            <person name="Grigoriev I.V."/>
            <person name="Hibbett D.S."/>
            <person name="Martin F."/>
            <person name="Nordberg H.P."/>
            <person name="Cantor M.N."/>
            <person name="Hua S.X."/>
        </authorList>
    </citation>
    <scope>NUCLEOTIDE SEQUENCE [LARGE SCALE GENOMIC DNA]</scope>
    <source>
        <strain evidence="3 4">Foug A</strain>
    </source>
</reference>
<proteinExistence type="predicted"/>
<dbReference type="OrthoDB" id="2107166at2759"/>
<dbReference type="EMBL" id="KN822044">
    <property type="protein sequence ID" value="KIM62257.1"/>
    <property type="molecule type" value="Genomic_DNA"/>
</dbReference>
<keyword evidence="4" id="KW-1185">Reference proteome</keyword>
<keyword evidence="2" id="KW-0472">Membrane</keyword>
<feature type="transmembrane region" description="Helical" evidence="2">
    <location>
        <begin position="70"/>
        <end position="91"/>
    </location>
</feature>
<name>A0A0C3ABG4_9AGAM</name>
<feature type="region of interest" description="Disordered" evidence="1">
    <location>
        <begin position="101"/>
        <end position="123"/>
    </location>
</feature>
<organism evidence="3 4">
    <name type="scientific">Scleroderma citrinum Foug A</name>
    <dbReference type="NCBI Taxonomy" id="1036808"/>
    <lineage>
        <taxon>Eukaryota</taxon>
        <taxon>Fungi</taxon>
        <taxon>Dikarya</taxon>
        <taxon>Basidiomycota</taxon>
        <taxon>Agaricomycotina</taxon>
        <taxon>Agaricomycetes</taxon>
        <taxon>Agaricomycetidae</taxon>
        <taxon>Boletales</taxon>
        <taxon>Sclerodermatineae</taxon>
        <taxon>Sclerodermataceae</taxon>
        <taxon>Scleroderma</taxon>
    </lineage>
</organism>
<feature type="region of interest" description="Disordered" evidence="1">
    <location>
        <begin position="190"/>
        <end position="233"/>
    </location>
</feature>
<dbReference type="Proteomes" id="UP000053989">
    <property type="component" value="Unassembled WGS sequence"/>
</dbReference>
<evidence type="ECO:0000256" key="2">
    <source>
        <dbReference type="SAM" id="Phobius"/>
    </source>
</evidence>
<evidence type="ECO:0000313" key="3">
    <source>
        <dbReference type="EMBL" id="KIM62257.1"/>
    </source>
</evidence>